<name>A0A0P9DNE0_9CHLR</name>
<keyword evidence="1" id="KW-1133">Transmembrane helix</keyword>
<evidence type="ECO:0000256" key="1">
    <source>
        <dbReference type="SAM" id="Phobius"/>
    </source>
</evidence>
<evidence type="ECO:0000313" key="2">
    <source>
        <dbReference type="EMBL" id="KPV54991.1"/>
    </source>
</evidence>
<reference evidence="2 3" key="1">
    <citation type="submission" date="2015-09" db="EMBL/GenBank/DDBJ databases">
        <title>Draft genome sequence of Kouleothrix aurantiaca JCM 19913.</title>
        <authorList>
            <person name="Hemp J."/>
        </authorList>
    </citation>
    <scope>NUCLEOTIDE SEQUENCE [LARGE SCALE GENOMIC DNA]</scope>
    <source>
        <strain evidence="2 3">COM-B</strain>
    </source>
</reference>
<accession>A0A0P9DNE0</accession>
<feature type="transmembrane region" description="Helical" evidence="1">
    <location>
        <begin position="187"/>
        <end position="206"/>
    </location>
</feature>
<evidence type="ECO:0000313" key="3">
    <source>
        <dbReference type="Proteomes" id="UP000050509"/>
    </source>
</evidence>
<gene>
    <name evidence="2" type="ORF">SE17_00430</name>
</gene>
<proteinExistence type="predicted"/>
<protein>
    <submittedName>
        <fullName evidence="2">Uncharacterized protein</fullName>
    </submittedName>
</protein>
<keyword evidence="1" id="KW-0472">Membrane</keyword>
<dbReference type="AlphaFoldDB" id="A0A0P9DNE0"/>
<feature type="transmembrane region" description="Helical" evidence="1">
    <location>
        <begin position="153"/>
        <end position="175"/>
    </location>
</feature>
<sequence>MKQPNINVEALMKAQFSYTKFWWTTASLCRFLIVVINAVALFITANAGVLAFFAVILTIAQPLAQWYSDRLKSTANSILRKIEMAKGLDWAIKPREISDIIATLPKRVKQQAEKTAGLPENYFSSQEPPSPRRLLQNLEESAWWTKHQARPMAWYAAIFSCAVVGVAIIILIVSLQSALSQTTANNIAKVTISVIAFVFSGGYIRLADDYNRLAYAAEWAEDKAHSLKDKPDLTESEAIKVVHDYHIARAGSPLLPEWLWKMKQKELNELWDQRATQS</sequence>
<feature type="transmembrane region" description="Helical" evidence="1">
    <location>
        <begin position="21"/>
        <end position="43"/>
    </location>
</feature>
<feature type="transmembrane region" description="Helical" evidence="1">
    <location>
        <begin position="49"/>
        <end position="67"/>
    </location>
</feature>
<keyword evidence="1" id="KW-0812">Transmembrane</keyword>
<keyword evidence="3" id="KW-1185">Reference proteome</keyword>
<dbReference type="Proteomes" id="UP000050509">
    <property type="component" value="Unassembled WGS sequence"/>
</dbReference>
<dbReference type="EMBL" id="LJCR01000003">
    <property type="protein sequence ID" value="KPV54991.1"/>
    <property type="molecule type" value="Genomic_DNA"/>
</dbReference>
<comment type="caution">
    <text evidence="2">The sequence shown here is derived from an EMBL/GenBank/DDBJ whole genome shotgun (WGS) entry which is preliminary data.</text>
</comment>
<organism evidence="2 3">
    <name type="scientific">Kouleothrix aurantiaca</name>
    <dbReference type="NCBI Taxonomy" id="186479"/>
    <lineage>
        <taxon>Bacteria</taxon>
        <taxon>Bacillati</taxon>
        <taxon>Chloroflexota</taxon>
        <taxon>Chloroflexia</taxon>
        <taxon>Chloroflexales</taxon>
        <taxon>Roseiflexineae</taxon>
        <taxon>Roseiflexaceae</taxon>
        <taxon>Kouleothrix</taxon>
    </lineage>
</organism>